<keyword evidence="3" id="KW-1185">Reference proteome</keyword>
<protein>
    <recommendedName>
        <fullName evidence="4">Rod shape-determining protein MreD</fullName>
    </recommendedName>
</protein>
<dbReference type="HOGENOM" id="CLU_125324_1_0_10"/>
<feature type="transmembrane region" description="Helical" evidence="1">
    <location>
        <begin position="115"/>
        <end position="142"/>
    </location>
</feature>
<reference key="1">
    <citation type="submission" date="2010-11" db="EMBL/GenBank/DDBJ databases">
        <title>The complete genome of Leadbetterella byssophila DSM 17132.</title>
        <authorList>
            <consortium name="US DOE Joint Genome Institute (JGI-PGF)"/>
            <person name="Lucas S."/>
            <person name="Copeland A."/>
            <person name="Lapidus A."/>
            <person name="Glavina del Rio T."/>
            <person name="Dalin E."/>
            <person name="Tice H."/>
            <person name="Bruce D."/>
            <person name="Goodwin L."/>
            <person name="Pitluck S."/>
            <person name="Kyrpides N."/>
            <person name="Mavromatis K."/>
            <person name="Ivanova N."/>
            <person name="Teshima H."/>
            <person name="Brettin T."/>
            <person name="Detter J.C."/>
            <person name="Han C."/>
            <person name="Tapia R."/>
            <person name="Land M."/>
            <person name="Hauser L."/>
            <person name="Markowitz V."/>
            <person name="Cheng J.-F."/>
            <person name="Hugenholtz P."/>
            <person name="Woyke T."/>
            <person name="Wu D."/>
            <person name="Tindall B."/>
            <person name="Pomrenke H.G."/>
            <person name="Brambilla E."/>
            <person name="Klenk H.-P."/>
            <person name="Eisen J.A."/>
        </authorList>
    </citation>
    <scope>NUCLEOTIDE SEQUENCE [LARGE SCALE GENOMIC DNA]</scope>
    <source>
        <strain>DSM 17132</strain>
    </source>
</reference>
<accession>E4RRE9</accession>
<gene>
    <name evidence="2" type="ordered locus">Lbys_2820</name>
</gene>
<feature type="transmembrane region" description="Helical" evidence="1">
    <location>
        <begin position="6"/>
        <end position="24"/>
    </location>
</feature>
<evidence type="ECO:0008006" key="4">
    <source>
        <dbReference type="Google" id="ProtNLM"/>
    </source>
</evidence>
<dbReference type="Proteomes" id="UP000007435">
    <property type="component" value="Chromosome"/>
</dbReference>
<dbReference type="KEGG" id="lby:Lbys_2820"/>
<dbReference type="OrthoDB" id="1132160at2"/>
<feature type="transmembrane region" description="Helical" evidence="1">
    <location>
        <begin position="36"/>
        <end position="60"/>
    </location>
</feature>
<name>E4RRE9_LEAB4</name>
<feature type="transmembrane region" description="Helical" evidence="1">
    <location>
        <begin position="72"/>
        <end position="94"/>
    </location>
</feature>
<evidence type="ECO:0000256" key="1">
    <source>
        <dbReference type="SAM" id="Phobius"/>
    </source>
</evidence>
<sequence length="172" mass="19417">MNSQAILRIGGSIIIYTLLQVFILRNLVFFDVAFCFVYISVILFLPSSVPTSTALIIAFVTGIMVDMFYNTAGLHASAALIVAYIRGFILKVLFPSRGLENEIVISIEGMGMERFIRYIVIMTFLHHTYLFFVEAGTFTFFINTTLKILASVMFSSIVIFLLHVYLKSLRNS</sequence>
<keyword evidence="1" id="KW-0812">Transmembrane</keyword>
<dbReference type="RefSeq" id="WP_013409514.1">
    <property type="nucleotide sequence ID" value="NC_014655.1"/>
</dbReference>
<dbReference type="AlphaFoldDB" id="E4RRE9"/>
<keyword evidence="1" id="KW-0472">Membrane</keyword>
<proteinExistence type="predicted"/>
<organism evidence="2 3">
    <name type="scientific">Leadbetterella byssophila (strain DSM 17132 / JCM 16389 / KACC 11308 / NBRC 106382 / 4M15)</name>
    <dbReference type="NCBI Taxonomy" id="649349"/>
    <lineage>
        <taxon>Bacteria</taxon>
        <taxon>Pseudomonadati</taxon>
        <taxon>Bacteroidota</taxon>
        <taxon>Cytophagia</taxon>
        <taxon>Cytophagales</taxon>
        <taxon>Leadbetterellaceae</taxon>
        <taxon>Leadbetterella</taxon>
    </lineage>
</organism>
<evidence type="ECO:0000313" key="2">
    <source>
        <dbReference type="EMBL" id="ADQ18482.1"/>
    </source>
</evidence>
<dbReference type="EMBL" id="CP002305">
    <property type="protein sequence ID" value="ADQ18482.1"/>
    <property type="molecule type" value="Genomic_DNA"/>
</dbReference>
<evidence type="ECO:0000313" key="3">
    <source>
        <dbReference type="Proteomes" id="UP000007435"/>
    </source>
</evidence>
<keyword evidence="1" id="KW-1133">Transmembrane helix</keyword>
<feature type="transmembrane region" description="Helical" evidence="1">
    <location>
        <begin position="148"/>
        <end position="166"/>
    </location>
</feature>
<dbReference type="eggNOG" id="ENOG50315DF">
    <property type="taxonomic scope" value="Bacteria"/>
</dbReference>
<reference evidence="2 3" key="2">
    <citation type="journal article" date="2011" name="Stand. Genomic Sci.">
        <title>Complete genome sequence of Leadbetterella byssophila type strain (4M15).</title>
        <authorList>
            <person name="Abt B."/>
            <person name="Teshima H."/>
            <person name="Lucas S."/>
            <person name="Lapidus A."/>
            <person name="Del Rio T.G."/>
            <person name="Nolan M."/>
            <person name="Tice H."/>
            <person name="Cheng J.F."/>
            <person name="Pitluck S."/>
            <person name="Liolios K."/>
            <person name="Pagani I."/>
            <person name="Ivanova N."/>
            <person name="Mavromatis K."/>
            <person name="Pati A."/>
            <person name="Tapia R."/>
            <person name="Han C."/>
            <person name="Goodwin L."/>
            <person name="Chen A."/>
            <person name="Palaniappan K."/>
            <person name="Land M."/>
            <person name="Hauser L."/>
            <person name="Chang Y.J."/>
            <person name="Jeffries C.D."/>
            <person name="Rohde M."/>
            <person name="Goker M."/>
            <person name="Tindall B.J."/>
            <person name="Detter J.C."/>
            <person name="Woyke T."/>
            <person name="Bristow J."/>
            <person name="Eisen J.A."/>
            <person name="Markowitz V."/>
            <person name="Hugenholtz P."/>
            <person name="Klenk H.P."/>
            <person name="Kyrpides N.C."/>
        </authorList>
    </citation>
    <scope>NUCLEOTIDE SEQUENCE [LARGE SCALE GENOMIC DNA]</scope>
    <source>
        <strain evidence="3">DSM 17132 / JCM 16389 / KACC 11308 / NBRC 106382 / 4M15</strain>
    </source>
</reference>
<dbReference type="STRING" id="649349.Lbys_2820"/>